<keyword evidence="2" id="KW-1185">Reference proteome</keyword>
<evidence type="ECO:0000313" key="1">
    <source>
        <dbReference type="EMBL" id="KAI8536882.1"/>
    </source>
</evidence>
<organism evidence="1 2">
    <name type="scientific">Rhododendron molle</name>
    <name type="common">Chinese azalea</name>
    <name type="synonym">Azalea mollis</name>
    <dbReference type="NCBI Taxonomy" id="49168"/>
    <lineage>
        <taxon>Eukaryota</taxon>
        <taxon>Viridiplantae</taxon>
        <taxon>Streptophyta</taxon>
        <taxon>Embryophyta</taxon>
        <taxon>Tracheophyta</taxon>
        <taxon>Spermatophyta</taxon>
        <taxon>Magnoliopsida</taxon>
        <taxon>eudicotyledons</taxon>
        <taxon>Gunneridae</taxon>
        <taxon>Pentapetalae</taxon>
        <taxon>asterids</taxon>
        <taxon>Ericales</taxon>
        <taxon>Ericaceae</taxon>
        <taxon>Ericoideae</taxon>
        <taxon>Rhodoreae</taxon>
        <taxon>Rhododendron</taxon>
    </lineage>
</organism>
<gene>
    <name evidence="1" type="ORF">RHMOL_Rhmol10G0291000</name>
</gene>
<accession>A0ACC0M8I5</accession>
<reference evidence="1" key="1">
    <citation type="submission" date="2022-02" db="EMBL/GenBank/DDBJ databases">
        <title>Plant Genome Project.</title>
        <authorList>
            <person name="Zhang R.-G."/>
        </authorList>
    </citation>
    <scope>NUCLEOTIDE SEQUENCE</scope>
    <source>
        <strain evidence="1">AT1</strain>
    </source>
</reference>
<comment type="caution">
    <text evidence="1">The sequence shown here is derived from an EMBL/GenBank/DDBJ whole genome shotgun (WGS) entry which is preliminary data.</text>
</comment>
<protein>
    <submittedName>
        <fullName evidence="1">Uncharacterized protein</fullName>
    </submittedName>
</protein>
<evidence type="ECO:0000313" key="2">
    <source>
        <dbReference type="Proteomes" id="UP001062846"/>
    </source>
</evidence>
<proteinExistence type="predicted"/>
<dbReference type="EMBL" id="CM046397">
    <property type="protein sequence ID" value="KAI8536882.1"/>
    <property type="molecule type" value="Genomic_DNA"/>
</dbReference>
<sequence>MIWLTATVGRMSWAAAVAEEAIWNFDFGGICPSSAIHDVLVVLEDPQMTFCRWGPLAGDDVVAGGFRGLRDHPEPEDCSERNDGVGYNQVWVG</sequence>
<name>A0ACC0M8I5_RHOML</name>
<dbReference type="Proteomes" id="UP001062846">
    <property type="component" value="Chromosome 10"/>
</dbReference>